<dbReference type="Pfam" id="PF12697">
    <property type="entry name" value="Abhydrolase_6"/>
    <property type="match status" value="1"/>
</dbReference>
<dbReference type="Gene3D" id="3.40.50.1820">
    <property type="entry name" value="alpha/beta hydrolase"/>
    <property type="match status" value="1"/>
</dbReference>
<evidence type="ECO:0000256" key="1">
    <source>
        <dbReference type="ARBA" id="ARBA00022801"/>
    </source>
</evidence>
<dbReference type="EMBL" id="JACHMD010000001">
    <property type="protein sequence ID" value="MBB4665344.1"/>
    <property type="molecule type" value="Genomic_DNA"/>
</dbReference>
<name>A0A7W7BPJ8_9MICO</name>
<keyword evidence="1" id="KW-0378">Hydrolase</keyword>
<dbReference type="InterPro" id="IPR020802">
    <property type="entry name" value="TesA-like"/>
</dbReference>
<evidence type="ECO:0000313" key="5">
    <source>
        <dbReference type="Proteomes" id="UP000573729"/>
    </source>
</evidence>
<dbReference type="SUPFAM" id="SSF53474">
    <property type="entry name" value="alpha/beta-Hydrolases"/>
    <property type="match status" value="1"/>
</dbReference>
<dbReference type="GO" id="GO:0016787">
    <property type="term" value="F:hydrolase activity"/>
    <property type="evidence" value="ECO:0007669"/>
    <property type="project" value="UniProtKB-KW"/>
</dbReference>
<dbReference type="InterPro" id="IPR000073">
    <property type="entry name" value="AB_hydrolase_1"/>
</dbReference>
<reference evidence="4 5" key="1">
    <citation type="submission" date="2020-08" db="EMBL/GenBank/DDBJ databases">
        <title>Sequencing the genomes of 1000 actinobacteria strains.</title>
        <authorList>
            <person name="Klenk H.-P."/>
        </authorList>
    </citation>
    <scope>NUCLEOTIDE SEQUENCE [LARGE SCALE GENOMIC DNA]</scope>
    <source>
        <strain evidence="4 5">DSM 24947</strain>
    </source>
</reference>
<proteinExistence type="predicted"/>
<dbReference type="GO" id="GO:0016020">
    <property type="term" value="C:membrane"/>
    <property type="evidence" value="ECO:0007669"/>
    <property type="project" value="TreeGrafter"/>
</dbReference>
<feature type="region of interest" description="Disordered" evidence="2">
    <location>
        <begin position="445"/>
        <end position="483"/>
    </location>
</feature>
<feature type="domain" description="Thioesterase TesA-like" evidence="3">
    <location>
        <begin position="13"/>
        <end position="175"/>
    </location>
</feature>
<accession>A0A7W7BPJ8</accession>
<dbReference type="Proteomes" id="UP000573729">
    <property type="component" value="Unassembled WGS sequence"/>
</dbReference>
<comment type="caution">
    <text evidence="4">The sequence shown here is derived from an EMBL/GenBank/DDBJ whole genome shotgun (WGS) entry which is preliminary data.</text>
</comment>
<evidence type="ECO:0000256" key="2">
    <source>
        <dbReference type="SAM" id="MobiDB-lite"/>
    </source>
</evidence>
<organism evidence="4 5">
    <name type="scientific">Microbacterium marinum</name>
    <dbReference type="NCBI Taxonomy" id="421115"/>
    <lineage>
        <taxon>Bacteria</taxon>
        <taxon>Bacillati</taxon>
        <taxon>Actinomycetota</taxon>
        <taxon>Actinomycetes</taxon>
        <taxon>Micrococcales</taxon>
        <taxon>Microbacteriaceae</taxon>
        <taxon>Microbacterium</taxon>
    </lineage>
</organism>
<dbReference type="PANTHER" id="PTHR43798:SF31">
    <property type="entry name" value="AB HYDROLASE SUPERFAMILY PROTEIN YCLE"/>
    <property type="match status" value="1"/>
</dbReference>
<dbReference type="RefSeq" id="WP_184214167.1">
    <property type="nucleotide sequence ID" value="NZ_JACHMD010000001.1"/>
</dbReference>
<evidence type="ECO:0000259" key="3">
    <source>
        <dbReference type="SMART" id="SM00824"/>
    </source>
</evidence>
<gene>
    <name evidence="4" type="ORF">BKA24_000053</name>
</gene>
<dbReference type="PANTHER" id="PTHR43798">
    <property type="entry name" value="MONOACYLGLYCEROL LIPASE"/>
    <property type="match status" value="1"/>
</dbReference>
<dbReference type="AlphaFoldDB" id="A0A7W7BPJ8"/>
<evidence type="ECO:0000313" key="4">
    <source>
        <dbReference type="EMBL" id="MBB4665344.1"/>
    </source>
</evidence>
<dbReference type="InterPro" id="IPR050266">
    <property type="entry name" value="AB_hydrolase_sf"/>
</dbReference>
<keyword evidence="5" id="KW-1185">Reference proteome</keyword>
<protein>
    <submittedName>
        <fullName evidence="4">Pimeloyl-ACP methyl ester carboxylesterase</fullName>
    </submittedName>
</protein>
<sequence>MPHADQTPECTVFFLPGLGLDATSAASLADEIDGRFRVVSVNLLDRGHAASVDALADVALERIAAAADGGPFVLVGHSLGGKVAGRVMARLLAGTEPVFGLAGAVLLAPSPPSPEPMPDEARSQMQEWAAGEHLSPADAAAFLDDNLGAQLDDRLRGAALEAIVRQPASAWRDWLTTGSREDATDLVGTLDLPVTVLAGDADDDLGAAAQPKLLGDVYPRARFVALDGIGHLLPYEAPQRVAAEIAALWDEVASRSPRVPAAWGAVIASTRVDHAVRGTLARRALADDPAATPRAMTPTQLDTLRALAARLVPQGTPGIDLALRVDAMLADGSGDGWRPAGAPADRDAYRTGLDTVAAHWPTEPAAQDDLIQRLIADGIEPPGTEHHGAEDESDHVALTAGGIRSWFEDARNDLMRVWLAHPASLARVGYDGFAVGGTGAEPVGWRTLGAGEREAWEPAELGRPERGRKNDSEDTTQEDGSTR</sequence>
<dbReference type="InterPro" id="IPR029058">
    <property type="entry name" value="AB_hydrolase_fold"/>
</dbReference>
<feature type="compositionally biased region" description="Basic and acidic residues" evidence="2">
    <location>
        <begin position="451"/>
        <end position="472"/>
    </location>
</feature>
<dbReference type="SMART" id="SM00824">
    <property type="entry name" value="PKS_TE"/>
    <property type="match status" value="1"/>
</dbReference>